<evidence type="ECO:0000256" key="1">
    <source>
        <dbReference type="SAM" id="SignalP"/>
    </source>
</evidence>
<gene>
    <name evidence="2" type="ORF">SCARR_01766</name>
</gene>
<name>A0A6C2UJU9_9BACT</name>
<accession>A0A6C2UJU9</accession>
<reference evidence="2 3" key="1">
    <citation type="submission" date="2019-04" db="EMBL/GenBank/DDBJ databases">
        <authorList>
            <person name="Van Vliet M D."/>
        </authorList>
    </citation>
    <scope>NUCLEOTIDE SEQUENCE [LARGE SCALE GENOMIC DNA]</scope>
    <source>
        <strain evidence="2 3">F21</strain>
    </source>
</reference>
<dbReference type="InterPro" id="IPR013424">
    <property type="entry name" value="Ice-binding_C"/>
</dbReference>
<protein>
    <recommendedName>
        <fullName evidence="4">PEP-CTERM protein-sorting domain-containing protein</fullName>
    </recommendedName>
</protein>
<dbReference type="Proteomes" id="UP000346198">
    <property type="component" value="Unassembled WGS sequence"/>
</dbReference>
<dbReference type="NCBIfam" id="TIGR02595">
    <property type="entry name" value="PEP_CTERM"/>
    <property type="match status" value="1"/>
</dbReference>
<proteinExistence type="predicted"/>
<dbReference type="AlphaFoldDB" id="A0A6C2UJU9"/>
<keyword evidence="1" id="KW-0732">Signal</keyword>
<organism evidence="2 3">
    <name type="scientific">Pontiella sulfatireligans</name>
    <dbReference type="NCBI Taxonomy" id="2750658"/>
    <lineage>
        <taxon>Bacteria</taxon>
        <taxon>Pseudomonadati</taxon>
        <taxon>Kiritimatiellota</taxon>
        <taxon>Kiritimatiellia</taxon>
        <taxon>Kiritimatiellales</taxon>
        <taxon>Pontiellaceae</taxon>
        <taxon>Pontiella</taxon>
    </lineage>
</organism>
<evidence type="ECO:0000313" key="2">
    <source>
        <dbReference type="EMBL" id="VGO19707.1"/>
    </source>
</evidence>
<dbReference type="EMBL" id="CAAHFH010000001">
    <property type="protein sequence ID" value="VGO19707.1"/>
    <property type="molecule type" value="Genomic_DNA"/>
</dbReference>
<feature type="chain" id="PRO_5025471241" description="PEP-CTERM protein-sorting domain-containing protein" evidence="1">
    <location>
        <begin position="29"/>
        <end position="228"/>
    </location>
</feature>
<evidence type="ECO:0008006" key="4">
    <source>
        <dbReference type="Google" id="ProtNLM"/>
    </source>
</evidence>
<evidence type="ECO:0000313" key="3">
    <source>
        <dbReference type="Proteomes" id="UP000346198"/>
    </source>
</evidence>
<feature type="signal peptide" evidence="1">
    <location>
        <begin position="1"/>
        <end position="28"/>
    </location>
</feature>
<dbReference type="RefSeq" id="WP_168433145.1">
    <property type="nucleotide sequence ID" value="NZ_CAAHFH010000001.1"/>
</dbReference>
<sequence>MKTLQIKKTNLLAVLAMGMAIGASVVSADVFYNDFNGTPLTYTFGTTALSAVAELSDLDLPGTAAVTLAQINSYNPSNENLFQIYGKGSTSVVFKQNLEGRLYYAVASEEGQSWSDMSSDSSDGWGNISALATGSSGAASLLRVDPTYIPFRFADTTDSNIQKYGYIKMSTELSGSGASSVMIWTVDGYGYQTDGTEIAMGAIPEPATMGLFGLFGGGMLFIHRRFNN</sequence>
<keyword evidence="3" id="KW-1185">Reference proteome</keyword>